<evidence type="ECO:0000313" key="25">
    <source>
        <dbReference type="Proteomes" id="UP000232654"/>
    </source>
</evidence>
<dbReference type="EMBL" id="WDQK01000037">
    <property type="protein sequence ID" value="KAB7393317.1"/>
    <property type="molecule type" value="Genomic_DNA"/>
</dbReference>
<evidence type="ECO:0000313" key="16">
    <source>
        <dbReference type="EMBL" id="MBV3439301.1"/>
    </source>
</evidence>
<evidence type="ECO:0000313" key="9">
    <source>
        <dbReference type="EMBL" id="AIF91459.1"/>
    </source>
</evidence>
<evidence type="ECO:0000313" key="18">
    <source>
        <dbReference type="EMBL" id="MZU08805.1"/>
    </source>
</evidence>
<evidence type="ECO:0000313" key="33">
    <source>
        <dbReference type="Proteomes" id="UP000476628"/>
    </source>
</evidence>
<dbReference type="EMBL" id="WXEF01000015">
    <property type="protein sequence ID" value="MZR89067.1"/>
    <property type="molecule type" value="Genomic_DNA"/>
</dbReference>
<evidence type="ECO:0000313" key="27">
    <source>
        <dbReference type="Proteomes" id="UP000261186"/>
    </source>
</evidence>
<dbReference type="PROSITE" id="PS50928">
    <property type="entry name" value="ABC_TM1"/>
    <property type="match status" value="1"/>
</dbReference>
<evidence type="ECO:0000313" key="10">
    <source>
        <dbReference type="EMBL" id="KAB6917824.1"/>
    </source>
</evidence>
<dbReference type="Proteomes" id="UP000451234">
    <property type="component" value="Unassembled WGS sequence"/>
</dbReference>
<dbReference type="GO" id="GO:0005886">
    <property type="term" value="C:plasma membrane"/>
    <property type="evidence" value="ECO:0007669"/>
    <property type="project" value="UniProtKB-SubCell"/>
</dbReference>
<keyword evidence="5 7" id="KW-1133">Transmembrane helix</keyword>
<evidence type="ECO:0000313" key="14">
    <source>
        <dbReference type="EMBL" id="KAB7356677.1"/>
    </source>
</evidence>
<dbReference type="Proteomes" id="UP000468842">
    <property type="component" value="Unassembled WGS sequence"/>
</dbReference>
<dbReference type="EMBL" id="WDUB01000017">
    <property type="protein sequence ID" value="KAB7202154.1"/>
    <property type="molecule type" value="Genomic_DNA"/>
</dbReference>
<dbReference type="EMBL" id="NJNR01000083">
    <property type="protein sequence ID" value="RDX03809.1"/>
    <property type="molecule type" value="Genomic_DNA"/>
</dbReference>
<feature type="transmembrane region" description="Helical" evidence="7">
    <location>
        <begin position="103"/>
        <end position="125"/>
    </location>
</feature>
<evidence type="ECO:0000256" key="5">
    <source>
        <dbReference type="ARBA" id="ARBA00022989"/>
    </source>
</evidence>
<dbReference type="KEGG" id="blx:GS08_10325"/>
<evidence type="ECO:0000313" key="24">
    <source>
        <dbReference type="Proteomes" id="UP000182842"/>
    </source>
</evidence>
<evidence type="ECO:0000313" key="26">
    <source>
        <dbReference type="Proteomes" id="UP000257074"/>
    </source>
</evidence>
<evidence type="ECO:0000313" key="23">
    <source>
        <dbReference type="Proteomes" id="UP000028505"/>
    </source>
</evidence>
<reference evidence="20 26" key="4">
    <citation type="journal article" date="2017" name="Anaerobe">
        <title>Quantification, isolation and characterization of Bifidobacterium from the vaginal microbiomes of reproductive aged women.</title>
        <authorList>
            <person name="Freitas A.C."/>
            <person name="Hill J.E."/>
        </authorList>
    </citation>
    <scope>NUCLEOTIDE SEQUENCE [LARGE SCALE GENOMIC DNA]</scope>
    <source>
        <strain evidence="20 26">N6D05</strain>
    </source>
</reference>
<evidence type="ECO:0000313" key="20">
    <source>
        <dbReference type="EMBL" id="RDX03809.1"/>
    </source>
</evidence>
<comment type="similarity">
    <text evidence="7">Belongs to the binding-protein-dependent transport system permease family.</text>
</comment>
<dbReference type="Proteomes" id="UP000182842">
    <property type="component" value="Unassembled WGS sequence"/>
</dbReference>
<feature type="transmembrane region" description="Helical" evidence="7">
    <location>
        <begin position="137"/>
        <end position="155"/>
    </location>
</feature>
<reference evidence="9 23" key="2">
    <citation type="submission" date="2014-07" db="EMBL/GenBank/DDBJ databases">
        <title>Bifidobacterium longum genome.</title>
        <authorList>
            <person name="Yuan J."/>
            <person name="Wei X."/>
            <person name="Li H."/>
            <person name="Liu W."/>
            <person name="Wang X."/>
        </authorList>
    </citation>
    <scope>NUCLEOTIDE SEQUENCE [LARGE SCALE GENOMIC DNA]</scope>
    <source>
        <strain evidence="9 23">BXY01</strain>
    </source>
</reference>
<dbReference type="Proteomes" id="UP000638311">
    <property type="component" value="Unassembled WGS sequence"/>
</dbReference>
<reference evidence="22 24" key="3">
    <citation type="submission" date="2016-10" db="EMBL/GenBank/DDBJ databases">
        <authorList>
            <person name="Varghese N."/>
            <person name="Submissions S."/>
        </authorList>
    </citation>
    <scope>NUCLEOTIDE SEQUENCE [LARGE SCALE GENOMIC DNA]</scope>
    <source>
        <strain evidence="22 24">DSM 20219</strain>
    </source>
</reference>
<dbReference type="Gene3D" id="1.10.3720.10">
    <property type="entry name" value="MetI-like"/>
    <property type="match status" value="1"/>
</dbReference>
<evidence type="ECO:0000313" key="30">
    <source>
        <dbReference type="Proteomes" id="UP000460881"/>
    </source>
</evidence>
<dbReference type="Proteomes" id="UP000261186">
    <property type="component" value="Unassembled WGS sequence"/>
</dbReference>
<feature type="domain" description="ABC transmembrane type-1" evidence="8">
    <location>
        <begin position="68"/>
        <end position="259"/>
    </location>
</feature>
<evidence type="ECO:0000256" key="1">
    <source>
        <dbReference type="ARBA" id="ARBA00004651"/>
    </source>
</evidence>
<dbReference type="EMBL" id="WDZP01000015">
    <property type="protein sequence ID" value="KAB6917824.1"/>
    <property type="molecule type" value="Genomic_DNA"/>
</dbReference>
<dbReference type="Proteomes" id="UP000028505">
    <property type="component" value="Chromosome"/>
</dbReference>
<evidence type="ECO:0000313" key="28">
    <source>
        <dbReference type="Proteomes" id="UP000430971"/>
    </source>
</evidence>
<dbReference type="Pfam" id="PF00528">
    <property type="entry name" value="BPD_transp_1"/>
    <property type="match status" value="1"/>
</dbReference>
<dbReference type="EMBL" id="WXDR01000013">
    <property type="protein sequence ID" value="MZU08805.1"/>
    <property type="molecule type" value="Genomic_DNA"/>
</dbReference>
<evidence type="ECO:0000313" key="34">
    <source>
        <dbReference type="Proteomes" id="UP000491334"/>
    </source>
</evidence>
<dbReference type="Proteomes" id="UP000491334">
    <property type="component" value="Unassembled WGS sequence"/>
</dbReference>
<reference evidence="28 29" key="7">
    <citation type="journal article" date="2019" name="Nat. Med.">
        <title>A library of human gut bacterial isolates paired with longitudinal multiomics data enables mechanistic microbiome research.</title>
        <authorList>
            <person name="Poyet M."/>
            <person name="Groussin M."/>
            <person name="Gibbons S.M."/>
            <person name="Avila-Pacheco J."/>
            <person name="Jiang X."/>
            <person name="Kearney S.M."/>
            <person name="Perrotta A.R."/>
            <person name="Berdy B."/>
            <person name="Zhao S."/>
            <person name="Lieberman T.D."/>
            <person name="Swanson P.K."/>
            <person name="Smith M."/>
            <person name="Roesemann S."/>
            <person name="Alexander J.E."/>
            <person name="Rich S.A."/>
            <person name="Livny J."/>
            <person name="Vlamakis H."/>
            <person name="Clish C."/>
            <person name="Bullock K."/>
            <person name="Deik A."/>
            <person name="Scott J."/>
            <person name="Pierce K.A."/>
            <person name="Xavier R.J."/>
            <person name="Alm E.J."/>
        </authorList>
    </citation>
    <scope>NUCLEOTIDE SEQUENCE [LARGE SCALE GENOMIC DNA]</scope>
    <source>
        <strain evidence="11 33">BIOML-A136</strain>
        <strain evidence="10 34">BIOML-A284</strain>
        <strain evidence="15 32">BIOML-A37</strain>
        <strain evidence="17 31">BIOML-A395</strain>
        <strain evidence="18">BIOML-A409</strain>
        <strain evidence="14 30">BIOML-A55</strain>
        <strain evidence="13 28">BIOML-A65</strain>
        <strain evidence="12 29">BIOML-A75</strain>
    </source>
</reference>
<keyword evidence="3" id="KW-1003">Cell membrane</keyword>
<keyword evidence="4 7" id="KW-0812">Transmembrane</keyword>
<dbReference type="InterPro" id="IPR000515">
    <property type="entry name" value="MetI-like"/>
</dbReference>
<dbReference type="GO" id="GO:0055085">
    <property type="term" value="P:transmembrane transport"/>
    <property type="evidence" value="ECO:0007669"/>
    <property type="project" value="InterPro"/>
</dbReference>
<dbReference type="Proteomes" id="UP000232654">
    <property type="component" value="Unassembled WGS sequence"/>
</dbReference>
<evidence type="ECO:0000313" key="13">
    <source>
        <dbReference type="EMBL" id="KAB7334352.1"/>
    </source>
</evidence>
<proteinExistence type="inferred from homology"/>
<dbReference type="EMBL" id="WDRV01000009">
    <property type="protein sequence ID" value="KAB7322387.1"/>
    <property type="molecule type" value="Genomic_DNA"/>
</dbReference>
<dbReference type="Proteomes" id="UP000430971">
    <property type="component" value="Unassembled WGS sequence"/>
</dbReference>
<comment type="subcellular location">
    <subcellularLocation>
        <location evidence="1 7">Cell membrane</location>
        <topology evidence="1 7">Multi-pass membrane protein</topology>
    </subcellularLocation>
</comment>
<evidence type="ECO:0000313" key="17">
    <source>
        <dbReference type="EMBL" id="MZR89067.1"/>
    </source>
</evidence>
<evidence type="ECO:0000256" key="6">
    <source>
        <dbReference type="ARBA" id="ARBA00023136"/>
    </source>
</evidence>
<evidence type="ECO:0000313" key="15">
    <source>
        <dbReference type="EMBL" id="KAB7393317.1"/>
    </source>
</evidence>
<dbReference type="Proteomes" id="UP000257074">
    <property type="component" value="Unassembled WGS sequence"/>
</dbReference>
<reference evidence="9 23" key="1">
    <citation type="submission" date="2014-06" db="EMBL/GenBank/DDBJ databases">
        <authorList>
            <person name="Zhao X."/>
        </authorList>
    </citation>
    <scope>NUCLEOTIDE SEQUENCE [LARGE SCALE GENOMIC DNA]</scope>
    <source>
        <strain evidence="9 23">BXY01</strain>
    </source>
</reference>
<gene>
    <name evidence="19" type="ORF">APC1503_1975</name>
    <name evidence="20" type="ORF">CE169_10780</name>
    <name evidence="21" type="ORF">DXC85_02265</name>
    <name evidence="15" type="ORF">GBB40_10160</name>
    <name evidence="14" type="ORF">GBB63_11000</name>
    <name evidence="12" type="ORF">GBB65_07735</name>
    <name evidence="13" type="ORF">GBB73_11050</name>
    <name evidence="11" type="ORF">GBC45_09430</name>
    <name evidence="10" type="ORF">GBK06_07230</name>
    <name evidence="9" type="ORF">GS08_10325</name>
    <name evidence="17" type="ORF">GT999_07135</name>
    <name evidence="18" type="ORF">GUA24_07220</name>
    <name evidence="16" type="ORF">KSW34_10020</name>
    <name evidence="22" type="ORF">SAMN04489748_1285</name>
</gene>
<organism evidence="10 34">
    <name type="scientific">Bifidobacterium longum</name>
    <dbReference type="NCBI Taxonomy" id="216816"/>
    <lineage>
        <taxon>Bacteria</taxon>
        <taxon>Bacillati</taxon>
        <taxon>Actinomycetota</taxon>
        <taxon>Actinomycetes</taxon>
        <taxon>Bifidobacteriales</taxon>
        <taxon>Bifidobacteriaceae</taxon>
        <taxon>Bifidobacterium</taxon>
    </lineage>
</organism>
<evidence type="ECO:0000256" key="7">
    <source>
        <dbReference type="RuleBase" id="RU363032"/>
    </source>
</evidence>
<evidence type="ECO:0000256" key="2">
    <source>
        <dbReference type="ARBA" id="ARBA00022448"/>
    </source>
</evidence>
<dbReference type="EMBL" id="WDRM01000041">
    <property type="protein sequence ID" value="KAB7334352.1"/>
    <property type="molecule type" value="Genomic_DNA"/>
</dbReference>
<feature type="transmembrane region" description="Helical" evidence="7">
    <location>
        <begin position="239"/>
        <end position="259"/>
    </location>
</feature>
<protein>
    <submittedName>
        <fullName evidence="17">ABC transporter permease subunit</fullName>
    </submittedName>
    <submittedName>
        <fullName evidence="22">Carbohydrate ABC transporter membrane protein 2, CUT1 family</fullName>
    </submittedName>
    <submittedName>
        <fullName evidence="10">Carbohydrate ABC transporter permease</fullName>
    </submittedName>
    <submittedName>
        <fullName evidence="19">Permease protein of ABC transporter system</fullName>
    </submittedName>
    <submittedName>
        <fullName evidence="9">Sugar ABC transporter permease</fullName>
    </submittedName>
</protein>
<evidence type="ECO:0000259" key="8">
    <source>
        <dbReference type="PROSITE" id="PS50928"/>
    </source>
</evidence>
<evidence type="ECO:0000256" key="4">
    <source>
        <dbReference type="ARBA" id="ARBA00022692"/>
    </source>
</evidence>
<name>A0A075NJE2_BIFLN</name>
<evidence type="ECO:0000313" key="29">
    <source>
        <dbReference type="Proteomes" id="UP000451234"/>
    </source>
</evidence>
<evidence type="ECO:0000313" key="21">
    <source>
        <dbReference type="EMBL" id="RGL05774.1"/>
    </source>
</evidence>
<dbReference type="EMBL" id="FNRW01000004">
    <property type="protein sequence ID" value="SEB51175.1"/>
    <property type="molecule type" value="Genomic_DNA"/>
</dbReference>
<sequence length="274" mass="30009">MQQSKAVRITGTAMLALTVLFCVLPFLSMLSAALQPQGSMPEGIQFTAHPHWENFIDAWNMANITPLLLNSCILVIVVVPCVVIFCSLGGYAFAQLKVPCKGLIYVLFLVGLTIPFETLVTPLYYEISGMGLLNTRLALILPLIGLNIPFGIVWMRSCFEQMPRDLIEAASIDGAGHLRTFRSIQLPLALPAISSLGILTFLATWNQFLLAVVLENDPNKRTMAGALQSFVGQYQTDVVLLNAGALLIMAPTMILFIFLQRYFIRAMLAGSVKG</sequence>
<evidence type="ECO:0000256" key="3">
    <source>
        <dbReference type="ARBA" id="ARBA00022475"/>
    </source>
</evidence>
<evidence type="ECO:0000313" key="22">
    <source>
        <dbReference type="EMBL" id="SEB51175.1"/>
    </source>
</evidence>
<evidence type="ECO:0000313" key="32">
    <source>
        <dbReference type="Proteomes" id="UP000468842"/>
    </source>
</evidence>
<evidence type="ECO:0000313" key="12">
    <source>
        <dbReference type="EMBL" id="KAB7322387.1"/>
    </source>
</evidence>
<dbReference type="EMBL" id="CP008885">
    <property type="protein sequence ID" value="AIF91459.1"/>
    <property type="molecule type" value="Genomic_DNA"/>
</dbReference>
<dbReference type="PANTHER" id="PTHR43744:SF8">
    <property type="entry name" value="SN-GLYCEROL-3-PHOSPHATE TRANSPORT SYSTEM PERMEASE PROTEIN UGPE"/>
    <property type="match status" value="1"/>
</dbReference>
<dbReference type="OMA" id="WTWNQFL"/>
<dbReference type="GeneID" id="69579092"/>
<dbReference type="Proteomes" id="UP001195937">
    <property type="component" value="Unassembled WGS sequence"/>
</dbReference>
<reference evidence="16" key="8">
    <citation type="submission" date="2021-06" db="EMBL/GenBank/DDBJ databases">
        <title>Collection of gut derived symbiotic bacterial strains cultured from healthy donors.</title>
        <authorList>
            <person name="Lin H."/>
            <person name="Littmann E."/>
            <person name="Pamer E.G."/>
        </authorList>
    </citation>
    <scope>NUCLEOTIDE SEQUENCE</scope>
    <source>
        <strain evidence="16">MSK.19.9</strain>
    </source>
</reference>
<dbReference type="Proteomes" id="UP000460881">
    <property type="component" value="Unassembled WGS sequence"/>
</dbReference>
<dbReference type="RefSeq" id="WP_007054607.1">
    <property type="nucleotide sequence ID" value="NZ_AP014658.1"/>
</dbReference>
<evidence type="ECO:0000313" key="19">
    <source>
        <dbReference type="EMBL" id="PKC87063.1"/>
    </source>
</evidence>
<keyword evidence="6 7" id="KW-0472">Membrane</keyword>
<keyword evidence="2 7" id="KW-0813">Transport</keyword>
<evidence type="ECO:0000313" key="31">
    <source>
        <dbReference type="Proteomes" id="UP000466472"/>
    </source>
</evidence>
<dbReference type="EMBL" id="QSRH01000001">
    <property type="protein sequence ID" value="RGL05774.1"/>
    <property type="molecule type" value="Genomic_DNA"/>
</dbReference>
<dbReference type="InterPro" id="IPR035906">
    <property type="entry name" value="MetI-like_sf"/>
</dbReference>
<evidence type="ECO:0000313" key="11">
    <source>
        <dbReference type="EMBL" id="KAB7202154.1"/>
    </source>
</evidence>
<dbReference type="CDD" id="cd06261">
    <property type="entry name" value="TM_PBP2"/>
    <property type="match status" value="1"/>
</dbReference>
<feature type="transmembrane region" description="Helical" evidence="7">
    <location>
        <begin position="188"/>
        <end position="214"/>
    </location>
</feature>
<feature type="transmembrane region" description="Helical" evidence="7">
    <location>
        <begin position="67"/>
        <end position="91"/>
    </location>
</feature>
<dbReference type="EMBL" id="WDRC01000042">
    <property type="protein sequence ID" value="KAB7356677.1"/>
    <property type="molecule type" value="Genomic_DNA"/>
</dbReference>
<accession>A0A075NJE2</accession>
<reference evidence="21 27" key="6">
    <citation type="submission" date="2018-08" db="EMBL/GenBank/DDBJ databases">
        <title>A genome reference for cultivated species of the human gut microbiota.</title>
        <authorList>
            <person name="Zou Y."/>
            <person name="Xue W."/>
            <person name="Luo G."/>
        </authorList>
    </citation>
    <scope>NUCLEOTIDE SEQUENCE [LARGE SCALE GENOMIC DNA]</scope>
    <source>
        <strain evidence="21 27">TF08-4AC</strain>
    </source>
</reference>
<dbReference type="Proteomes" id="UP000476628">
    <property type="component" value="Unassembled WGS sequence"/>
</dbReference>
<dbReference type="AlphaFoldDB" id="A0A075NJE2"/>
<dbReference type="SUPFAM" id="SSF161098">
    <property type="entry name" value="MetI-like"/>
    <property type="match status" value="1"/>
</dbReference>
<reference evidence="19 25" key="5">
    <citation type="submission" date="2017-12" db="EMBL/GenBank/DDBJ databases">
        <title>Bifidobacterium longum APC/DPC strains.</title>
        <authorList>
            <person name="Arboleya S."/>
        </authorList>
    </citation>
    <scope>NUCLEOTIDE SEQUENCE [LARGE SCALE GENOMIC DNA]</scope>
    <source>
        <strain evidence="19 25">APC1503</strain>
    </source>
</reference>
<dbReference type="EMBL" id="PJDT01000030">
    <property type="protein sequence ID" value="PKC87063.1"/>
    <property type="molecule type" value="Genomic_DNA"/>
</dbReference>
<dbReference type="EMBL" id="JAHOFX010000021">
    <property type="protein sequence ID" value="MBV3439301.1"/>
    <property type="molecule type" value="Genomic_DNA"/>
</dbReference>
<dbReference type="Proteomes" id="UP000466472">
    <property type="component" value="Unassembled WGS sequence"/>
</dbReference>
<dbReference type="PANTHER" id="PTHR43744">
    <property type="entry name" value="ABC TRANSPORTER PERMEASE PROTEIN MG189-RELATED-RELATED"/>
    <property type="match status" value="1"/>
</dbReference>